<dbReference type="NCBIfam" id="NF002187">
    <property type="entry name" value="PRK01045.1-1"/>
    <property type="match status" value="1"/>
</dbReference>
<dbReference type="GO" id="GO:0051745">
    <property type="term" value="F:4-hydroxy-3-methylbut-2-enyl diphosphate reductase activity"/>
    <property type="evidence" value="ECO:0007669"/>
    <property type="project" value="UniProtKB-UniRule"/>
</dbReference>
<dbReference type="GO" id="GO:0016114">
    <property type="term" value="P:terpenoid biosynthetic process"/>
    <property type="evidence" value="ECO:0007669"/>
    <property type="project" value="UniProtKB-UniRule"/>
</dbReference>
<dbReference type="Gene3D" id="3.40.50.11270">
    <property type="match status" value="1"/>
</dbReference>
<dbReference type="RefSeq" id="WP_212192124.1">
    <property type="nucleotide sequence ID" value="NZ_JAGTAR010000027.1"/>
</dbReference>
<accession>A0A941F629</accession>
<dbReference type="GO" id="GO:0046872">
    <property type="term" value="F:metal ion binding"/>
    <property type="evidence" value="ECO:0007669"/>
    <property type="project" value="UniProtKB-KW"/>
</dbReference>
<dbReference type="GO" id="GO:0019288">
    <property type="term" value="P:isopentenyl diphosphate biosynthetic process, methylerythritol 4-phosphate pathway"/>
    <property type="evidence" value="ECO:0007669"/>
    <property type="project" value="UniProtKB-UniRule"/>
</dbReference>
<keyword evidence="5 6" id="KW-0560">Oxidoreductase</keyword>
<keyword evidence="1 5" id="KW-0004">4Fe-4S</keyword>
<feature type="binding site" evidence="5">
    <location>
        <position position="129"/>
    </location>
    <ligand>
        <name>dimethylallyl diphosphate</name>
        <dbReference type="ChEBI" id="CHEBI:57623"/>
    </ligand>
</feature>
<comment type="function">
    <text evidence="5">Catalyzes the conversion of 1-hydroxy-2-methyl-2-(E)-butenyl 4-diphosphate (HMBPP) into a mixture of isopentenyl diphosphate (IPP) and dimethylallyl diphosphate (DMAPP). Acts in the terminal step of the DOXP/MEP pathway for isoprenoid precursor biosynthesis.</text>
</comment>
<protein>
    <recommendedName>
        <fullName evidence="5">4-hydroxy-3-methylbut-2-enyl diphosphate reductase</fullName>
        <shortName evidence="5">HMBPP reductase</shortName>
        <ecNumber evidence="5">1.17.7.4</ecNumber>
    </recommendedName>
</protein>
<evidence type="ECO:0000313" key="6">
    <source>
        <dbReference type="EMBL" id="MBR8537099.1"/>
    </source>
</evidence>
<keyword evidence="3 5" id="KW-0408">Iron</keyword>
<keyword evidence="5" id="KW-0414">Isoprene biosynthesis</keyword>
<evidence type="ECO:0000256" key="1">
    <source>
        <dbReference type="ARBA" id="ARBA00022485"/>
    </source>
</evidence>
<feature type="binding site" evidence="5">
    <location>
        <position position="129"/>
    </location>
    <ligand>
        <name>isopentenyl diphosphate</name>
        <dbReference type="ChEBI" id="CHEBI:128769"/>
    </ligand>
</feature>
<evidence type="ECO:0000256" key="3">
    <source>
        <dbReference type="ARBA" id="ARBA00023004"/>
    </source>
</evidence>
<reference evidence="6" key="1">
    <citation type="journal article" date="2018" name="Int. J. Syst. Evol. Microbiol.">
        <title>Carboxylicivirga sediminis sp. nov., isolated from coastal sediment.</title>
        <authorList>
            <person name="Wang F.Q."/>
            <person name="Ren L.H."/>
            <person name="Zou R.J."/>
            <person name="Sun Y.Z."/>
            <person name="Liu X.J."/>
            <person name="Jiang F."/>
            <person name="Liu L.J."/>
        </authorList>
    </citation>
    <scope>NUCLEOTIDE SEQUENCE</scope>
    <source>
        <strain evidence="6">JR1</strain>
    </source>
</reference>
<feature type="binding site" evidence="5">
    <location>
        <position position="41"/>
    </location>
    <ligand>
        <name>(2E)-4-hydroxy-3-methylbut-2-enyl diphosphate</name>
        <dbReference type="ChEBI" id="CHEBI:128753"/>
    </ligand>
</feature>
<dbReference type="PANTHER" id="PTHR30426:SF0">
    <property type="entry name" value="4-HYDROXY-3-METHYLBUT-2-ENYL DIPHOSPHATE REDUCTASE"/>
    <property type="match status" value="1"/>
</dbReference>
<keyword evidence="2 5" id="KW-0479">Metal-binding</keyword>
<dbReference type="InterPro" id="IPR003451">
    <property type="entry name" value="LytB/IspH"/>
</dbReference>
<comment type="similarity">
    <text evidence="5">Belongs to the IspH family.</text>
</comment>
<dbReference type="GO" id="GO:0050992">
    <property type="term" value="P:dimethylallyl diphosphate biosynthetic process"/>
    <property type="evidence" value="ECO:0007669"/>
    <property type="project" value="UniProtKB-UniRule"/>
</dbReference>
<feature type="binding site" evidence="5">
    <location>
        <position position="269"/>
    </location>
    <ligand>
        <name>dimethylallyl diphosphate</name>
        <dbReference type="ChEBI" id="CHEBI:57623"/>
    </ligand>
</feature>
<comment type="pathway">
    <text evidence="5">Isoprenoid biosynthesis; isopentenyl diphosphate biosynthesis via DXP pathway; isopentenyl diphosphate from 1-deoxy-D-xylulose 5-phosphate: step 6/6.</text>
</comment>
<feature type="binding site" evidence="5">
    <location>
        <position position="225"/>
    </location>
    <ligand>
        <name>dimethylallyl diphosphate</name>
        <dbReference type="ChEBI" id="CHEBI:57623"/>
    </ligand>
</feature>
<feature type="binding site" evidence="5">
    <location>
        <position position="75"/>
    </location>
    <ligand>
        <name>isopentenyl diphosphate</name>
        <dbReference type="ChEBI" id="CHEBI:128769"/>
    </ligand>
</feature>
<feature type="binding site" evidence="5">
    <location>
        <position position="269"/>
    </location>
    <ligand>
        <name>(2E)-4-hydroxy-3-methylbut-2-enyl diphosphate</name>
        <dbReference type="ChEBI" id="CHEBI:128753"/>
    </ligand>
</feature>
<dbReference type="HAMAP" id="MF_00191">
    <property type="entry name" value="IspH"/>
    <property type="match status" value="1"/>
</dbReference>
<dbReference type="NCBIfam" id="TIGR00216">
    <property type="entry name" value="ispH_lytB"/>
    <property type="match status" value="1"/>
</dbReference>
<feature type="binding site" evidence="5">
    <location>
        <position position="97"/>
    </location>
    <ligand>
        <name>[4Fe-4S] cluster</name>
        <dbReference type="ChEBI" id="CHEBI:49883"/>
    </ligand>
</feature>
<feature type="binding site" evidence="5">
    <location>
        <position position="226"/>
    </location>
    <ligand>
        <name>(2E)-4-hydroxy-3-methylbut-2-enyl diphosphate</name>
        <dbReference type="ChEBI" id="CHEBI:128753"/>
    </ligand>
</feature>
<comment type="catalytic activity">
    <reaction evidence="5">
        <text>isopentenyl diphosphate + 2 oxidized [2Fe-2S]-[ferredoxin] + H2O = (2E)-4-hydroxy-3-methylbut-2-enyl diphosphate + 2 reduced [2Fe-2S]-[ferredoxin] + 2 H(+)</text>
        <dbReference type="Rhea" id="RHEA:24488"/>
        <dbReference type="Rhea" id="RHEA-COMP:10000"/>
        <dbReference type="Rhea" id="RHEA-COMP:10001"/>
        <dbReference type="ChEBI" id="CHEBI:15377"/>
        <dbReference type="ChEBI" id="CHEBI:15378"/>
        <dbReference type="ChEBI" id="CHEBI:33737"/>
        <dbReference type="ChEBI" id="CHEBI:33738"/>
        <dbReference type="ChEBI" id="CHEBI:128753"/>
        <dbReference type="ChEBI" id="CHEBI:128769"/>
        <dbReference type="EC" id="1.17.7.4"/>
    </reaction>
</comment>
<gene>
    <name evidence="5" type="primary">ispH</name>
    <name evidence="6" type="ORF">KDU71_16125</name>
</gene>
<keyword evidence="7" id="KW-1185">Reference proteome</keyword>
<evidence type="ECO:0000256" key="4">
    <source>
        <dbReference type="ARBA" id="ARBA00023014"/>
    </source>
</evidence>
<feature type="active site" description="Proton donor" evidence="5">
    <location>
        <position position="131"/>
    </location>
</feature>
<feature type="binding site" evidence="5">
    <location>
        <position position="225"/>
    </location>
    <ligand>
        <name>isopentenyl diphosphate</name>
        <dbReference type="ChEBI" id="CHEBI:128769"/>
    </ligand>
</feature>
<keyword evidence="4 5" id="KW-0411">Iron-sulfur</keyword>
<feature type="binding site" evidence="5">
    <location>
        <position position="224"/>
    </location>
    <ligand>
        <name>isopentenyl diphosphate</name>
        <dbReference type="ChEBI" id="CHEBI:128769"/>
    </ligand>
</feature>
<dbReference type="EC" id="1.17.7.4" evidence="5"/>
<dbReference type="GO" id="GO:0051539">
    <property type="term" value="F:4 iron, 4 sulfur cluster binding"/>
    <property type="evidence" value="ECO:0007669"/>
    <property type="project" value="UniProtKB-UniRule"/>
</dbReference>
<evidence type="ECO:0000256" key="5">
    <source>
        <dbReference type="HAMAP-Rule" id="MF_00191"/>
    </source>
</evidence>
<dbReference type="Gene3D" id="3.40.1010.20">
    <property type="entry name" value="4-hydroxy-3-methylbut-2-enyl diphosphate reductase, catalytic domain"/>
    <property type="match status" value="2"/>
</dbReference>
<dbReference type="AlphaFoldDB" id="A0A941F629"/>
<feature type="binding site" evidence="5">
    <location>
        <position position="224"/>
    </location>
    <ligand>
        <name>(2E)-4-hydroxy-3-methylbut-2-enyl diphosphate</name>
        <dbReference type="ChEBI" id="CHEBI:128753"/>
    </ligand>
</feature>
<feature type="binding site" evidence="5">
    <location>
        <position position="269"/>
    </location>
    <ligand>
        <name>isopentenyl diphosphate</name>
        <dbReference type="ChEBI" id="CHEBI:128769"/>
    </ligand>
</feature>
<name>A0A941F629_9BACT</name>
<feature type="binding site" evidence="5">
    <location>
        <position position="41"/>
    </location>
    <ligand>
        <name>isopentenyl diphosphate</name>
        <dbReference type="ChEBI" id="CHEBI:128769"/>
    </ligand>
</feature>
<feature type="binding site" evidence="5">
    <location>
        <position position="41"/>
    </location>
    <ligand>
        <name>dimethylallyl diphosphate</name>
        <dbReference type="ChEBI" id="CHEBI:57623"/>
    </ligand>
</feature>
<proteinExistence type="inferred from homology"/>
<comment type="pathway">
    <text evidence="5">Isoprenoid biosynthesis; dimethylallyl diphosphate biosynthesis; dimethylallyl diphosphate from (2E)-4-hydroxy-3-methylbutenyl diphosphate: step 1/1.</text>
</comment>
<feature type="binding site" evidence="5">
    <location>
        <position position="196"/>
    </location>
    <ligand>
        <name>[4Fe-4S] cluster</name>
        <dbReference type="ChEBI" id="CHEBI:49883"/>
    </ligand>
</feature>
<feature type="binding site" evidence="5">
    <location>
        <position position="167"/>
    </location>
    <ligand>
        <name>(2E)-4-hydroxy-3-methylbut-2-enyl diphosphate</name>
        <dbReference type="ChEBI" id="CHEBI:128753"/>
    </ligand>
</feature>
<feature type="binding site" evidence="5">
    <location>
        <position position="226"/>
    </location>
    <ligand>
        <name>dimethylallyl diphosphate</name>
        <dbReference type="ChEBI" id="CHEBI:57623"/>
    </ligand>
</feature>
<comment type="caution">
    <text evidence="6">The sequence shown here is derived from an EMBL/GenBank/DDBJ whole genome shotgun (WGS) entry which is preliminary data.</text>
</comment>
<sequence>MITVDIDKSSGFCFGVKKAIEAASQLLSDGERVYCVGDIVHNEAESTRLNQLGMRIIEHNDLEQLQDGTVLFRAHGEPPATYDKIKASGLKLQDATCPVVLKLQQRIRQAYLEQKTAGGQIVIFGKPGHAEVIGLMGQTEDEAIIIESETDIHLIDAERPVEIFAQTTKDPDKLARLVKLIQTRCHNDVKWHNTTCKQVTGRVPRIKEFAKAYSAVVFVGGKKSSNARVLFDACKQVNPNSFFVSSAEDVRTEWFNPDTSSVGVCGATSTPNWLMEQVANYIRTISMPR</sequence>
<evidence type="ECO:0000313" key="7">
    <source>
        <dbReference type="Proteomes" id="UP000679220"/>
    </source>
</evidence>
<feature type="binding site" evidence="5">
    <location>
        <position position="225"/>
    </location>
    <ligand>
        <name>(2E)-4-hydroxy-3-methylbut-2-enyl diphosphate</name>
        <dbReference type="ChEBI" id="CHEBI:128753"/>
    </ligand>
</feature>
<comment type="cofactor">
    <cofactor evidence="5">
        <name>[4Fe-4S] cluster</name>
        <dbReference type="ChEBI" id="CHEBI:49883"/>
    </cofactor>
    <text evidence="5">Binds 1 [4Fe-4S] cluster per subunit.</text>
</comment>
<feature type="binding site" evidence="5">
    <location>
        <position position="129"/>
    </location>
    <ligand>
        <name>(2E)-4-hydroxy-3-methylbut-2-enyl diphosphate</name>
        <dbReference type="ChEBI" id="CHEBI:128753"/>
    </ligand>
</feature>
<feature type="binding site" evidence="5">
    <location>
        <position position="226"/>
    </location>
    <ligand>
        <name>isopentenyl diphosphate</name>
        <dbReference type="ChEBI" id="CHEBI:128769"/>
    </ligand>
</feature>
<comment type="catalytic activity">
    <reaction evidence="5">
        <text>dimethylallyl diphosphate + 2 oxidized [2Fe-2S]-[ferredoxin] + H2O = (2E)-4-hydroxy-3-methylbut-2-enyl diphosphate + 2 reduced [2Fe-2S]-[ferredoxin] + 2 H(+)</text>
        <dbReference type="Rhea" id="RHEA:24825"/>
        <dbReference type="Rhea" id="RHEA-COMP:10000"/>
        <dbReference type="Rhea" id="RHEA-COMP:10001"/>
        <dbReference type="ChEBI" id="CHEBI:15377"/>
        <dbReference type="ChEBI" id="CHEBI:15378"/>
        <dbReference type="ChEBI" id="CHEBI:33737"/>
        <dbReference type="ChEBI" id="CHEBI:33738"/>
        <dbReference type="ChEBI" id="CHEBI:57623"/>
        <dbReference type="ChEBI" id="CHEBI:128753"/>
        <dbReference type="EC" id="1.17.7.4"/>
    </reaction>
</comment>
<feature type="binding site" evidence="5">
    <location>
        <position position="224"/>
    </location>
    <ligand>
        <name>dimethylallyl diphosphate</name>
        <dbReference type="ChEBI" id="CHEBI:57623"/>
    </ligand>
</feature>
<feature type="binding site" evidence="5">
    <location>
        <position position="13"/>
    </location>
    <ligand>
        <name>[4Fe-4S] cluster</name>
        <dbReference type="ChEBI" id="CHEBI:49883"/>
    </ligand>
</feature>
<dbReference type="Pfam" id="PF02401">
    <property type="entry name" value="LYTB"/>
    <property type="match status" value="1"/>
</dbReference>
<dbReference type="PANTHER" id="PTHR30426">
    <property type="entry name" value="4-HYDROXY-3-METHYLBUT-2-ENYL DIPHOSPHATE REDUCTASE"/>
    <property type="match status" value="1"/>
</dbReference>
<feature type="binding site" evidence="5">
    <location>
        <position position="75"/>
    </location>
    <ligand>
        <name>dimethylallyl diphosphate</name>
        <dbReference type="ChEBI" id="CHEBI:57623"/>
    </ligand>
</feature>
<dbReference type="CDD" id="cd13944">
    <property type="entry name" value="lytB_ispH"/>
    <property type="match status" value="1"/>
</dbReference>
<organism evidence="6 7">
    <name type="scientific">Carboxylicivirga sediminis</name>
    <dbReference type="NCBI Taxonomy" id="2006564"/>
    <lineage>
        <taxon>Bacteria</taxon>
        <taxon>Pseudomonadati</taxon>
        <taxon>Bacteroidota</taxon>
        <taxon>Bacteroidia</taxon>
        <taxon>Marinilabiliales</taxon>
        <taxon>Marinilabiliaceae</taxon>
        <taxon>Carboxylicivirga</taxon>
    </lineage>
</organism>
<dbReference type="Proteomes" id="UP000679220">
    <property type="component" value="Unassembled WGS sequence"/>
</dbReference>
<feature type="binding site" evidence="5">
    <location>
        <position position="75"/>
    </location>
    <ligand>
        <name>(2E)-4-hydroxy-3-methylbut-2-enyl diphosphate</name>
        <dbReference type="ChEBI" id="CHEBI:128753"/>
    </ligand>
</feature>
<dbReference type="EMBL" id="JAGTAR010000027">
    <property type="protein sequence ID" value="MBR8537099.1"/>
    <property type="molecule type" value="Genomic_DNA"/>
</dbReference>
<evidence type="ECO:0000256" key="2">
    <source>
        <dbReference type="ARBA" id="ARBA00022723"/>
    </source>
</evidence>
<reference evidence="6" key="2">
    <citation type="submission" date="2021-04" db="EMBL/GenBank/DDBJ databases">
        <authorList>
            <person name="Zhang T."/>
            <person name="Zhang Y."/>
            <person name="Lu D."/>
            <person name="Zuo D."/>
            <person name="Du Z."/>
        </authorList>
    </citation>
    <scope>NUCLEOTIDE SEQUENCE</scope>
    <source>
        <strain evidence="6">JR1</strain>
    </source>
</reference>